<dbReference type="HOGENOM" id="CLU_2021525_0_0_2"/>
<dbReference type="STRING" id="402880.MmarC5_0103"/>
<dbReference type="KEGG" id="mmq:MmarC5_0103"/>
<proteinExistence type="predicted"/>
<evidence type="ECO:0000313" key="1">
    <source>
        <dbReference type="EMBL" id="ABO34420.1"/>
    </source>
</evidence>
<name>A4FW49_METM5</name>
<sequence length="122" mass="13975">MAQYNKDMNDLENKDYIVEGEETVNGISCYKIRMDIDDIVSFMAECGIDDNLVSSWESAYVTYYISKSDGHMVKSIEDIKVTFKSGDLVEFNDILIFKNINEVQDIELPEEAENAIDMSSLY</sequence>
<dbReference type="Proteomes" id="UP000000253">
    <property type="component" value="Chromosome"/>
</dbReference>
<reference evidence="1 2" key="1">
    <citation type="submission" date="2007-03" db="EMBL/GenBank/DDBJ databases">
        <title>Complete sequence of chromosome of Methanococcus maripaludis C5.</title>
        <authorList>
            <consortium name="US DOE Joint Genome Institute"/>
            <person name="Copeland A."/>
            <person name="Lucas S."/>
            <person name="Lapidus A."/>
            <person name="Barry K."/>
            <person name="Glavina del Rio T."/>
            <person name="Dalin E."/>
            <person name="Tice H."/>
            <person name="Pitluck S."/>
            <person name="Chertkov O."/>
            <person name="Brettin T."/>
            <person name="Bruce D."/>
            <person name="Han C."/>
            <person name="Detter J.C."/>
            <person name="Schmutz J."/>
            <person name="Larimer F."/>
            <person name="Land M."/>
            <person name="Hauser L."/>
            <person name="Kyrpides N."/>
            <person name="Mikhailova N."/>
            <person name="Sieprawska-Lupa M."/>
            <person name="Whitman W.B."/>
            <person name="Richardson P."/>
        </authorList>
    </citation>
    <scope>NUCLEOTIDE SEQUENCE [LARGE SCALE GENOMIC DNA]</scope>
    <source>
        <strain evidence="2">C5 / ATCC BAA-1333</strain>
    </source>
</reference>
<accession>A4FW49</accession>
<gene>
    <name evidence="1" type="ordered locus">MmarC5_0103</name>
</gene>
<dbReference type="eggNOG" id="arCOG07801">
    <property type="taxonomic scope" value="Archaea"/>
</dbReference>
<evidence type="ECO:0000313" key="2">
    <source>
        <dbReference type="Proteomes" id="UP000000253"/>
    </source>
</evidence>
<dbReference type="EMBL" id="CP000609">
    <property type="protein sequence ID" value="ABO34420.1"/>
    <property type="molecule type" value="Genomic_DNA"/>
</dbReference>
<dbReference type="AlphaFoldDB" id="A4FW49"/>
<organism evidence="1 2">
    <name type="scientific">Methanococcus maripaludis (strain C5 / ATCC BAA-1333)</name>
    <dbReference type="NCBI Taxonomy" id="402880"/>
    <lineage>
        <taxon>Archaea</taxon>
        <taxon>Methanobacteriati</taxon>
        <taxon>Methanobacteriota</taxon>
        <taxon>Methanomada group</taxon>
        <taxon>Methanococci</taxon>
        <taxon>Methanococcales</taxon>
        <taxon>Methanococcaceae</taxon>
        <taxon>Methanococcus</taxon>
    </lineage>
</organism>
<protein>
    <submittedName>
        <fullName evidence="1">Uncharacterized protein</fullName>
    </submittedName>
</protein>